<feature type="region of interest" description="Disordered" evidence="5">
    <location>
        <begin position="525"/>
        <end position="544"/>
    </location>
</feature>
<feature type="domain" description="Protein kinase" evidence="6">
    <location>
        <begin position="776"/>
        <end position="1046"/>
    </location>
</feature>
<keyword evidence="1" id="KW-0808">Transferase</keyword>
<feature type="region of interest" description="Disordered" evidence="5">
    <location>
        <begin position="582"/>
        <end position="604"/>
    </location>
</feature>
<feature type="compositionally biased region" description="Polar residues" evidence="5">
    <location>
        <begin position="591"/>
        <end position="604"/>
    </location>
</feature>
<dbReference type="PROSITE" id="PS00108">
    <property type="entry name" value="PROTEIN_KINASE_ST"/>
    <property type="match status" value="1"/>
</dbReference>
<dbReference type="Gene3D" id="3.30.200.20">
    <property type="entry name" value="Phosphorylase Kinase, domain 1"/>
    <property type="match status" value="1"/>
</dbReference>
<dbReference type="Pfam" id="PF07714">
    <property type="entry name" value="PK_Tyr_Ser-Thr"/>
    <property type="match status" value="1"/>
</dbReference>
<dbReference type="AlphaFoldDB" id="A0A1R2D4V6"/>
<gene>
    <name evidence="7" type="ORF">SteCoe_32</name>
</gene>
<keyword evidence="3" id="KW-0418">Kinase</keyword>
<evidence type="ECO:0000256" key="3">
    <source>
        <dbReference type="ARBA" id="ARBA00022777"/>
    </source>
</evidence>
<dbReference type="CDD" id="cd13999">
    <property type="entry name" value="STKc_MAP3K-like"/>
    <property type="match status" value="1"/>
</dbReference>
<dbReference type="PANTHER" id="PTHR44329">
    <property type="entry name" value="SERINE/THREONINE-PROTEIN KINASE TNNI3K-RELATED"/>
    <property type="match status" value="1"/>
</dbReference>
<dbReference type="GO" id="GO:0005524">
    <property type="term" value="F:ATP binding"/>
    <property type="evidence" value="ECO:0007669"/>
    <property type="project" value="UniProtKB-KW"/>
</dbReference>
<evidence type="ECO:0000256" key="5">
    <source>
        <dbReference type="SAM" id="MobiDB-lite"/>
    </source>
</evidence>
<feature type="compositionally biased region" description="Low complexity" evidence="5">
    <location>
        <begin position="655"/>
        <end position="668"/>
    </location>
</feature>
<protein>
    <recommendedName>
        <fullName evidence="6">Protein kinase domain-containing protein</fullName>
    </recommendedName>
</protein>
<dbReference type="Gene3D" id="1.10.510.10">
    <property type="entry name" value="Transferase(Phosphotransferase) domain 1"/>
    <property type="match status" value="2"/>
</dbReference>
<evidence type="ECO:0000256" key="1">
    <source>
        <dbReference type="ARBA" id="ARBA00022679"/>
    </source>
</evidence>
<dbReference type="InterPro" id="IPR011009">
    <property type="entry name" value="Kinase-like_dom_sf"/>
</dbReference>
<dbReference type="InterPro" id="IPR000719">
    <property type="entry name" value="Prot_kinase_dom"/>
</dbReference>
<dbReference type="OrthoDB" id="291827at2759"/>
<dbReference type="SUPFAM" id="SSF56112">
    <property type="entry name" value="Protein kinase-like (PK-like)"/>
    <property type="match status" value="2"/>
</dbReference>
<dbReference type="CDD" id="cd00180">
    <property type="entry name" value="PKc"/>
    <property type="match status" value="1"/>
</dbReference>
<keyword evidence="2" id="KW-0547">Nucleotide-binding</keyword>
<dbReference type="SMART" id="SM00220">
    <property type="entry name" value="S_TKc"/>
    <property type="match status" value="2"/>
</dbReference>
<name>A0A1R2D4V6_9CILI</name>
<organism evidence="7 8">
    <name type="scientific">Stentor coeruleus</name>
    <dbReference type="NCBI Taxonomy" id="5963"/>
    <lineage>
        <taxon>Eukaryota</taxon>
        <taxon>Sar</taxon>
        <taxon>Alveolata</taxon>
        <taxon>Ciliophora</taxon>
        <taxon>Postciliodesmatophora</taxon>
        <taxon>Heterotrichea</taxon>
        <taxon>Heterotrichida</taxon>
        <taxon>Stentoridae</taxon>
        <taxon>Stentor</taxon>
    </lineage>
</organism>
<dbReference type="InterPro" id="IPR051681">
    <property type="entry name" value="Ser/Thr_Kinases-Pseudokinases"/>
</dbReference>
<evidence type="ECO:0000313" key="7">
    <source>
        <dbReference type="EMBL" id="OMJ96304.1"/>
    </source>
</evidence>
<accession>A0A1R2D4V6</accession>
<reference evidence="7 8" key="1">
    <citation type="submission" date="2016-11" db="EMBL/GenBank/DDBJ databases">
        <title>The macronuclear genome of Stentor coeruleus: a giant cell with tiny introns.</title>
        <authorList>
            <person name="Slabodnick M."/>
            <person name="Ruby J.G."/>
            <person name="Reiff S.B."/>
            <person name="Swart E.C."/>
            <person name="Gosai S."/>
            <person name="Prabakaran S."/>
            <person name="Witkowska E."/>
            <person name="Larue G.E."/>
            <person name="Fisher S."/>
            <person name="Freeman R.M."/>
            <person name="Gunawardena J."/>
            <person name="Chu W."/>
            <person name="Stover N.A."/>
            <person name="Gregory B.D."/>
            <person name="Nowacki M."/>
            <person name="Derisi J."/>
            <person name="Roy S.W."/>
            <person name="Marshall W.F."/>
            <person name="Sood P."/>
        </authorList>
    </citation>
    <scope>NUCLEOTIDE SEQUENCE [LARGE SCALE GENOMIC DNA]</scope>
    <source>
        <strain evidence="7">WM001</strain>
    </source>
</reference>
<feature type="region of interest" description="Disordered" evidence="5">
    <location>
        <begin position="655"/>
        <end position="700"/>
    </location>
</feature>
<dbReference type="Pfam" id="PF00069">
    <property type="entry name" value="Pkinase"/>
    <property type="match status" value="1"/>
</dbReference>
<dbReference type="FunFam" id="3.30.200.20:FF:000180">
    <property type="entry name" value="serine/threonine-protein kinase STY46-like"/>
    <property type="match status" value="1"/>
</dbReference>
<sequence length="1046" mass="119255">MLSVGQKICFSSGDIEVTKLLHKKSTSLEYLCQSDSSKYLLRVIRMPTPQLQELYYQEFTNQKLIPPDPHIIAFYDHSIIKSPNEIGLFKLEYGENGTLKDFLKNHELNEEQILYIFKDILLATIKINDSGIVHRDISPANIWIDQNYSFKLSSFERSLRVDDNRQTNLAINIRRINHPALRPPEYLEGPVLNKFDIWGLGCLLYYLIYREYPINNDKKRCEASSHLENLLNLCLEPNPDDRPLPRMLLNMLANYKIPSFPLEYRETNVEGKCIRYSAESSIFGVLNRMPIEPDLFFLQQITFVSWGQIDQIPNLFKVVMMAEQGFTLIAVKSLIIVHRLLLSGPKEILCKEMLECLEKISALWTNKVPNPEDTESCEYFSGLIRQLTKILIDKVKFHLNTNTLGNWKCQIKLSDIPETINYLGRVIRICEGLSMGKDILPAVNSFLAMQLIEECQRLINCISSMGKALEVKSYTDRLSILNFEPTPPKLDAYKSMNVPKINSTKDLKNIVSATPKKNDEDFNVREMSPNNVNRMGKTADGFGLKNKDEKKPLLDDGMFADLMDLQAVGIKSPKVQMRMESENKRTFSPAYKQQQKTGESTRQNFPQIHIPNSSNMPNPLQAPLINQSPIIQNAPNIPPINNNLLPNLQVPNINYLPSPNQSNNPSQNHPRNLSPNIPANPCINISSPKNQKPSNSTNNLPKVIFQNPLPEIIQAPEAIQKKNLSNQNLNPSHNLSKAHSHSNSANIPSEILQKPKEIHSKQFTIEKRWIIKHSDIKLGNILGAGASCTVYRGEYKRTPVAVKMMRESYSGQNIVQEFQREVSAMVTLRHPNLVLFMGANVEPNMMIISEFCAGESMFKLLHEKKNVQLHWRQKLKMIIDVARGMLYLHEANPPILHRDLKSLNLLLLDEVNSPNDFILVKITDFGIARIIEEEEARLTVRMGTCHWMAPEVMNSEPYSLAADVYSFGIVVWEIVARETPYRGMNSIDISMRVLRGERPDINAIGPSVPVAIKDLIKSCWDQNPARRPTFRQIMQFLEGLPGASEF</sequence>
<dbReference type="Proteomes" id="UP000187209">
    <property type="component" value="Unassembled WGS sequence"/>
</dbReference>
<dbReference type="EMBL" id="MPUH01000001">
    <property type="protein sequence ID" value="OMJ96304.1"/>
    <property type="molecule type" value="Genomic_DNA"/>
</dbReference>
<dbReference type="PANTHER" id="PTHR44329:SF298">
    <property type="entry name" value="MIXED LINEAGE KINASE DOMAIN-LIKE PROTEIN"/>
    <property type="match status" value="1"/>
</dbReference>
<proteinExistence type="predicted"/>
<dbReference type="GO" id="GO:0004674">
    <property type="term" value="F:protein serine/threonine kinase activity"/>
    <property type="evidence" value="ECO:0007669"/>
    <property type="project" value="TreeGrafter"/>
</dbReference>
<evidence type="ECO:0000256" key="2">
    <source>
        <dbReference type="ARBA" id="ARBA00022741"/>
    </source>
</evidence>
<comment type="caution">
    <text evidence="7">The sequence shown here is derived from an EMBL/GenBank/DDBJ whole genome shotgun (WGS) entry which is preliminary data.</text>
</comment>
<dbReference type="InterPro" id="IPR001245">
    <property type="entry name" value="Ser-Thr/Tyr_kinase_cat_dom"/>
</dbReference>
<dbReference type="PROSITE" id="PS50011">
    <property type="entry name" value="PROTEIN_KINASE_DOM"/>
    <property type="match status" value="2"/>
</dbReference>
<feature type="compositionally biased region" description="Polar residues" evidence="5">
    <location>
        <begin position="669"/>
        <end position="700"/>
    </location>
</feature>
<keyword evidence="8" id="KW-1185">Reference proteome</keyword>
<feature type="domain" description="Protein kinase" evidence="6">
    <location>
        <begin position="15"/>
        <end position="260"/>
    </location>
</feature>
<dbReference type="InterPro" id="IPR008271">
    <property type="entry name" value="Ser/Thr_kinase_AS"/>
</dbReference>
<evidence type="ECO:0000313" key="8">
    <source>
        <dbReference type="Proteomes" id="UP000187209"/>
    </source>
</evidence>
<keyword evidence="4" id="KW-0067">ATP-binding</keyword>
<evidence type="ECO:0000259" key="6">
    <source>
        <dbReference type="PROSITE" id="PS50011"/>
    </source>
</evidence>
<evidence type="ECO:0000256" key="4">
    <source>
        <dbReference type="ARBA" id="ARBA00022840"/>
    </source>
</evidence>